<dbReference type="Proteomes" id="UP000284465">
    <property type="component" value="Unassembled WGS sequence"/>
</dbReference>
<sequence length="92" mass="10905">MYIYPDNLKSKASMWLWELKDLAVTGIIVLISVFAFAYAKLWFPMVIAGVYAFLTIQVEDTTILKFIRYACAYFLVEQQHYEWRYTANETEE</sequence>
<proteinExistence type="predicted"/>
<dbReference type="RefSeq" id="WP_015519971.1">
    <property type="nucleotide sequence ID" value="NZ_CABIYH010000004.1"/>
</dbReference>
<evidence type="ECO:0000256" key="1">
    <source>
        <dbReference type="SAM" id="Phobius"/>
    </source>
</evidence>
<dbReference type="PaxDb" id="166486-ERS852572_00608"/>
<protein>
    <recommendedName>
        <fullName evidence="6">PrgI family protein</fullName>
    </recommendedName>
</protein>
<evidence type="ECO:0000313" key="2">
    <source>
        <dbReference type="EMBL" id="CUM81606.1"/>
    </source>
</evidence>
<keyword evidence="1" id="KW-1133">Transmembrane helix</keyword>
<reference evidence="3 5" key="2">
    <citation type="submission" date="2018-08" db="EMBL/GenBank/DDBJ databases">
        <title>A genome reference for cultivated species of the human gut microbiota.</title>
        <authorList>
            <person name="Zou Y."/>
            <person name="Xue W."/>
            <person name="Luo G."/>
        </authorList>
    </citation>
    <scope>NUCLEOTIDE SEQUENCE [LARGE SCALE GENOMIC DNA]</scope>
    <source>
        <strain evidence="3 5">AM43-11</strain>
    </source>
</reference>
<dbReference type="STRING" id="166486.ERS852572_00608"/>
<evidence type="ECO:0000313" key="3">
    <source>
        <dbReference type="EMBL" id="RHA68778.1"/>
    </source>
</evidence>
<feature type="transmembrane region" description="Helical" evidence="1">
    <location>
        <begin position="22"/>
        <end position="43"/>
    </location>
</feature>
<organism evidence="2 4">
    <name type="scientific">Roseburia intestinalis</name>
    <dbReference type="NCBI Taxonomy" id="166486"/>
    <lineage>
        <taxon>Bacteria</taxon>
        <taxon>Bacillati</taxon>
        <taxon>Bacillota</taxon>
        <taxon>Clostridia</taxon>
        <taxon>Lachnospirales</taxon>
        <taxon>Lachnospiraceae</taxon>
        <taxon>Roseburia</taxon>
    </lineage>
</organism>
<dbReference type="AlphaFoldDB" id="A0A173RV39"/>
<evidence type="ECO:0008006" key="6">
    <source>
        <dbReference type="Google" id="ProtNLM"/>
    </source>
</evidence>
<accession>A0A173RV39</accession>
<keyword evidence="1" id="KW-0472">Membrane</keyword>
<evidence type="ECO:0000313" key="4">
    <source>
        <dbReference type="Proteomes" id="UP000095350"/>
    </source>
</evidence>
<keyword evidence="1" id="KW-0812">Transmembrane</keyword>
<evidence type="ECO:0000313" key="5">
    <source>
        <dbReference type="Proteomes" id="UP000284465"/>
    </source>
</evidence>
<reference evidence="2 4" key="1">
    <citation type="submission" date="2015-09" db="EMBL/GenBank/DDBJ databases">
        <authorList>
            <consortium name="Pathogen Informatics"/>
        </authorList>
    </citation>
    <scope>NUCLEOTIDE SEQUENCE [LARGE SCALE GENOMIC DNA]</scope>
    <source>
        <strain evidence="2 4">2789STDY5834960</strain>
    </source>
</reference>
<name>A0A173RV39_9FIRM</name>
<gene>
    <name evidence="3" type="ORF">DW927_05745</name>
    <name evidence="2" type="ORF">ERS852572_00608</name>
</gene>
<dbReference type="EMBL" id="CYXZ01000004">
    <property type="protein sequence ID" value="CUM81606.1"/>
    <property type="molecule type" value="Genomic_DNA"/>
</dbReference>
<dbReference type="Proteomes" id="UP000095350">
    <property type="component" value="Unassembled WGS sequence"/>
</dbReference>
<dbReference type="OrthoDB" id="9812059at2"/>
<dbReference type="EMBL" id="QSFP01000004">
    <property type="protein sequence ID" value="RHA68778.1"/>
    <property type="molecule type" value="Genomic_DNA"/>
</dbReference>